<dbReference type="NCBIfam" id="TIGR02937">
    <property type="entry name" value="sigma70-ECF"/>
    <property type="match status" value="1"/>
</dbReference>
<dbReference type="InterPro" id="IPR007627">
    <property type="entry name" value="RNA_pol_sigma70_r2"/>
</dbReference>
<proteinExistence type="inferred from homology"/>
<dbReference type="GO" id="GO:0006352">
    <property type="term" value="P:DNA-templated transcription initiation"/>
    <property type="evidence" value="ECO:0007669"/>
    <property type="project" value="InterPro"/>
</dbReference>
<dbReference type="Gene3D" id="1.10.10.10">
    <property type="entry name" value="Winged helix-like DNA-binding domain superfamily/Winged helix DNA-binding domain"/>
    <property type="match status" value="1"/>
</dbReference>
<keyword evidence="4" id="KW-0804">Transcription</keyword>
<dbReference type="InterPro" id="IPR039425">
    <property type="entry name" value="RNA_pol_sigma-70-like"/>
</dbReference>
<dbReference type="GO" id="GO:0016987">
    <property type="term" value="F:sigma factor activity"/>
    <property type="evidence" value="ECO:0007669"/>
    <property type="project" value="UniProtKB-KW"/>
</dbReference>
<dbReference type="Pfam" id="PF04542">
    <property type="entry name" value="Sigma70_r2"/>
    <property type="match status" value="1"/>
</dbReference>
<keyword evidence="3" id="KW-0731">Sigma factor</keyword>
<evidence type="ECO:0000259" key="6">
    <source>
        <dbReference type="Pfam" id="PF08281"/>
    </source>
</evidence>
<reference evidence="7 8" key="1">
    <citation type="submission" date="2015-09" db="EMBL/GenBank/DDBJ databases">
        <authorList>
            <consortium name="Pathogen Informatics"/>
        </authorList>
    </citation>
    <scope>NUCLEOTIDE SEQUENCE [LARGE SCALE GENOMIC DNA]</scope>
    <source>
        <strain evidence="7 8">2789STDY5834856</strain>
    </source>
</reference>
<evidence type="ECO:0000259" key="5">
    <source>
        <dbReference type="Pfam" id="PF04542"/>
    </source>
</evidence>
<dbReference type="SUPFAM" id="SSF88659">
    <property type="entry name" value="Sigma3 and sigma4 domains of RNA polymerase sigma factors"/>
    <property type="match status" value="1"/>
</dbReference>
<dbReference type="PANTHER" id="PTHR43133:SF60">
    <property type="entry name" value="RNA POLYMERASE SIGMA FACTOR SIGV"/>
    <property type="match status" value="1"/>
</dbReference>
<accession>A0A174EKS2</accession>
<name>A0A174EKS2_9CLOT</name>
<dbReference type="GO" id="GO:0003677">
    <property type="term" value="F:DNA binding"/>
    <property type="evidence" value="ECO:0007669"/>
    <property type="project" value="InterPro"/>
</dbReference>
<dbReference type="InterPro" id="IPR036388">
    <property type="entry name" value="WH-like_DNA-bd_sf"/>
</dbReference>
<evidence type="ECO:0000313" key="7">
    <source>
        <dbReference type="EMBL" id="CUO36570.1"/>
    </source>
</evidence>
<dbReference type="PANTHER" id="PTHR43133">
    <property type="entry name" value="RNA POLYMERASE ECF-TYPE SIGMA FACTO"/>
    <property type="match status" value="1"/>
</dbReference>
<feature type="domain" description="RNA polymerase sigma-70 region 2" evidence="5">
    <location>
        <begin position="22"/>
        <end position="88"/>
    </location>
</feature>
<keyword evidence="2" id="KW-0805">Transcription regulation</keyword>
<organism evidence="7 8">
    <name type="scientific">Clostridium disporicum</name>
    <dbReference type="NCBI Taxonomy" id="84024"/>
    <lineage>
        <taxon>Bacteria</taxon>
        <taxon>Bacillati</taxon>
        <taxon>Bacillota</taxon>
        <taxon>Clostridia</taxon>
        <taxon>Eubacteriales</taxon>
        <taxon>Clostridiaceae</taxon>
        <taxon>Clostridium</taxon>
    </lineage>
</organism>
<protein>
    <submittedName>
        <fullName evidence="7">RNA polymerase sigma factor, sigma-70 family</fullName>
    </submittedName>
</protein>
<dbReference type="InterPro" id="IPR013324">
    <property type="entry name" value="RNA_pol_sigma_r3/r4-like"/>
</dbReference>
<comment type="similarity">
    <text evidence="1">Belongs to the sigma-70 factor family. ECF subfamily.</text>
</comment>
<dbReference type="InterPro" id="IPR014284">
    <property type="entry name" value="RNA_pol_sigma-70_dom"/>
</dbReference>
<dbReference type="AlphaFoldDB" id="A0A174EKS2"/>
<dbReference type="InterPro" id="IPR013325">
    <property type="entry name" value="RNA_pol_sigma_r2"/>
</dbReference>
<sequence>MEEIELIKKAQDGNKHAMNILLQNNYKALYGFTLKMTANEDLTQDIVQEVCLKAVVNINKFKGKSKFQSWLISISINYYRDIIRKNKKIDYSCEIELSHIENNETDTILDRLQVEEMLKELKKMPYEKRISFILKHYYGYSYEEISKVFKCSEGTVKSRVFYTASRLKKKLVGSEV</sequence>
<dbReference type="EMBL" id="CYZX01000008">
    <property type="protein sequence ID" value="CUO36570.1"/>
    <property type="molecule type" value="Genomic_DNA"/>
</dbReference>
<dbReference type="InterPro" id="IPR013249">
    <property type="entry name" value="RNA_pol_sigma70_r4_t2"/>
</dbReference>
<feature type="domain" description="RNA polymerase sigma factor 70 region 4 type 2" evidence="6">
    <location>
        <begin position="116"/>
        <end position="161"/>
    </location>
</feature>
<dbReference type="RefSeq" id="WP_055265117.1">
    <property type="nucleotide sequence ID" value="NZ_CABIXQ010000008.1"/>
</dbReference>
<gene>
    <name evidence="7" type="primary">sigY</name>
    <name evidence="7" type="ORF">ERS852471_01436</name>
</gene>
<evidence type="ECO:0000256" key="4">
    <source>
        <dbReference type="ARBA" id="ARBA00023163"/>
    </source>
</evidence>
<dbReference type="OrthoDB" id="9782703at2"/>
<dbReference type="Proteomes" id="UP000095594">
    <property type="component" value="Unassembled WGS sequence"/>
</dbReference>
<evidence type="ECO:0000313" key="8">
    <source>
        <dbReference type="Proteomes" id="UP000095594"/>
    </source>
</evidence>
<evidence type="ECO:0000256" key="1">
    <source>
        <dbReference type="ARBA" id="ARBA00010641"/>
    </source>
</evidence>
<dbReference type="SUPFAM" id="SSF88946">
    <property type="entry name" value="Sigma2 domain of RNA polymerase sigma factors"/>
    <property type="match status" value="1"/>
</dbReference>
<dbReference type="Gene3D" id="1.10.1740.10">
    <property type="match status" value="1"/>
</dbReference>
<dbReference type="Pfam" id="PF08281">
    <property type="entry name" value="Sigma70_r4_2"/>
    <property type="match status" value="1"/>
</dbReference>
<evidence type="ECO:0000256" key="3">
    <source>
        <dbReference type="ARBA" id="ARBA00023082"/>
    </source>
</evidence>
<evidence type="ECO:0000256" key="2">
    <source>
        <dbReference type="ARBA" id="ARBA00023015"/>
    </source>
</evidence>